<feature type="chain" id="PRO_5046047606" evidence="1">
    <location>
        <begin position="22"/>
        <end position="119"/>
    </location>
</feature>
<protein>
    <submittedName>
        <fullName evidence="2">Uncharacterized protein</fullName>
    </submittedName>
</protein>
<dbReference type="EMBL" id="JBHUHD010000001">
    <property type="protein sequence ID" value="MFD2140237.1"/>
    <property type="molecule type" value="Genomic_DNA"/>
</dbReference>
<feature type="signal peptide" evidence="1">
    <location>
        <begin position="1"/>
        <end position="21"/>
    </location>
</feature>
<keyword evidence="3" id="KW-1185">Reference proteome</keyword>
<accession>A0ABW4YVQ0</accession>
<sequence length="119" mass="12956">MDRRQMILGVAAAAVPLPAVATLPAADPLAAALADYKVQSHRFNTELPDDYSDEQANAFADETYGRVYYMDPLPAATTLTGVAAALRTMLSEAERGAELDDFIERNIRAALAYFEREGM</sequence>
<dbReference type="RefSeq" id="WP_213351988.1">
    <property type="nucleotide sequence ID" value="NZ_JAHBGB010000015.1"/>
</dbReference>
<gene>
    <name evidence="2" type="ORF">ACFSNC_07510</name>
</gene>
<keyword evidence="1" id="KW-0732">Signal</keyword>
<evidence type="ECO:0000313" key="3">
    <source>
        <dbReference type="Proteomes" id="UP001597299"/>
    </source>
</evidence>
<evidence type="ECO:0000256" key="1">
    <source>
        <dbReference type="SAM" id="SignalP"/>
    </source>
</evidence>
<evidence type="ECO:0000313" key="2">
    <source>
        <dbReference type="EMBL" id="MFD2140237.1"/>
    </source>
</evidence>
<reference evidence="3" key="1">
    <citation type="journal article" date="2019" name="Int. J. Syst. Evol. Microbiol.">
        <title>The Global Catalogue of Microorganisms (GCM) 10K type strain sequencing project: providing services to taxonomists for standard genome sequencing and annotation.</title>
        <authorList>
            <consortium name="The Broad Institute Genomics Platform"/>
            <consortium name="The Broad Institute Genome Sequencing Center for Infectious Disease"/>
            <person name="Wu L."/>
            <person name="Ma J."/>
        </authorList>
    </citation>
    <scope>NUCLEOTIDE SEQUENCE [LARGE SCALE GENOMIC DNA]</scope>
    <source>
        <strain evidence="3">CCM 7435</strain>
    </source>
</reference>
<name>A0ABW4YVQ0_9HYPH</name>
<dbReference type="Proteomes" id="UP001597299">
    <property type="component" value="Unassembled WGS sequence"/>
</dbReference>
<proteinExistence type="predicted"/>
<comment type="caution">
    <text evidence="2">The sequence shown here is derived from an EMBL/GenBank/DDBJ whole genome shotgun (WGS) entry which is preliminary data.</text>
</comment>
<organism evidence="2 3">
    <name type="scientific">Ancylobacter oerskovii</name>
    <dbReference type="NCBI Taxonomy" id="459519"/>
    <lineage>
        <taxon>Bacteria</taxon>
        <taxon>Pseudomonadati</taxon>
        <taxon>Pseudomonadota</taxon>
        <taxon>Alphaproteobacteria</taxon>
        <taxon>Hyphomicrobiales</taxon>
        <taxon>Xanthobacteraceae</taxon>
        <taxon>Ancylobacter</taxon>
    </lineage>
</organism>